<evidence type="ECO:0000256" key="1">
    <source>
        <dbReference type="SAM" id="MobiDB-lite"/>
    </source>
</evidence>
<name>A0A4R7W0E5_9PSEU</name>
<comment type="caution">
    <text evidence="3">The sequence shown here is derived from an EMBL/GenBank/DDBJ whole genome shotgun (WGS) entry which is preliminary data.</text>
</comment>
<dbReference type="EMBL" id="SOCP01000002">
    <property type="protein sequence ID" value="TDV55976.1"/>
    <property type="molecule type" value="Genomic_DNA"/>
</dbReference>
<evidence type="ECO:0000313" key="3">
    <source>
        <dbReference type="EMBL" id="TDV55976.1"/>
    </source>
</evidence>
<organism evidence="3 4">
    <name type="scientific">Actinophytocola oryzae</name>
    <dbReference type="NCBI Taxonomy" id="502181"/>
    <lineage>
        <taxon>Bacteria</taxon>
        <taxon>Bacillati</taxon>
        <taxon>Actinomycetota</taxon>
        <taxon>Actinomycetes</taxon>
        <taxon>Pseudonocardiales</taxon>
        <taxon>Pseudonocardiaceae</taxon>
    </lineage>
</organism>
<sequence>MRDRRHPLPSVPLARPRGVPGVPGRRAKGRPVPRVSNLDTAERLFVQQGATALSNRRFGSVLDVADGTVSGHHFETKADLVRAITRRFTVGVESTRAGLLAQMDSSAGIRDWLGCLLHPWTDHFAQRSTTYFARVCAQAMADPTLRAVIFEEARQSPTLRATCDALDGYLPPMPEETAAQRGDVVSQVIVQVCAEREAAVAAGTAGTGASWRNMTVGLIDMVAGIWTAPCTAVRLAERSAHRGAGLGERT</sequence>
<protein>
    <submittedName>
        <fullName evidence="3">TetR family transcriptional regulator</fullName>
    </submittedName>
</protein>
<dbReference type="Proteomes" id="UP000294927">
    <property type="component" value="Unassembled WGS sequence"/>
</dbReference>
<dbReference type="SUPFAM" id="SSF46689">
    <property type="entry name" value="Homeodomain-like"/>
    <property type="match status" value="1"/>
</dbReference>
<accession>A0A4R7W0E5</accession>
<dbReference type="Gene3D" id="1.10.357.10">
    <property type="entry name" value="Tetracycline Repressor, domain 2"/>
    <property type="match status" value="1"/>
</dbReference>
<evidence type="ECO:0000313" key="4">
    <source>
        <dbReference type="Proteomes" id="UP000294927"/>
    </source>
</evidence>
<evidence type="ECO:0000259" key="2">
    <source>
        <dbReference type="Pfam" id="PF17939"/>
    </source>
</evidence>
<feature type="region of interest" description="Disordered" evidence="1">
    <location>
        <begin position="1"/>
        <end position="33"/>
    </location>
</feature>
<dbReference type="AlphaFoldDB" id="A0A4R7W0E5"/>
<dbReference type="InterPro" id="IPR041586">
    <property type="entry name" value="PsrA_TetR_C"/>
</dbReference>
<feature type="domain" description="PsrA tetracyclin repressor-like C-terminal" evidence="2">
    <location>
        <begin position="117"/>
        <end position="224"/>
    </location>
</feature>
<keyword evidence="4" id="KW-1185">Reference proteome</keyword>
<gene>
    <name evidence="3" type="ORF">CLV71_10237</name>
</gene>
<reference evidence="3 4" key="1">
    <citation type="submission" date="2019-03" db="EMBL/GenBank/DDBJ databases">
        <title>Genomic Encyclopedia of Archaeal and Bacterial Type Strains, Phase II (KMG-II): from individual species to whole genera.</title>
        <authorList>
            <person name="Goeker M."/>
        </authorList>
    </citation>
    <scope>NUCLEOTIDE SEQUENCE [LARGE SCALE GENOMIC DNA]</scope>
    <source>
        <strain evidence="3 4">DSM 45499</strain>
    </source>
</reference>
<proteinExistence type="predicted"/>
<dbReference type="Pfam" id="PF17939">
    <property type="entry name" value="TetR_C_30"/>
    <property type="match status" value="1"/>
</dbReference>
<dbReference type="InterPro" id="IPR009057">
    <property type="entry name" value="Homeodomain-like_sf"/>
</dbReference>
<feature type="compositionally biased region" description="Low complexity" evidence="1">
    <location>
        <begin position="11"/>
        <end position="24"/>
    </location>
</feature>